<comment type="caution">
    <text evidence="5">The sequence shown here is derived from an EMBL/GenBank/DDBJ whole genome shotgun (WGS) entry which is preliminary data.</text>
</comment>
<evidence type="ECO:0000256" key="1">
    <source>
        <dbReference type="ARBA" id="ARBA00006464"/>
    </source>
</evidence>
<dbReference type="PANTHER" id="PTHR30576">
    <property type="entry name" value="COLANIC BIOSYNTHESIS UDP-GLUCOSE LIPID CARRIER TRANSFERASE"/>
    <property type="match status" value="1"/>
</dbReference>
<dbReference type="PANTHER" id="PTHR30576:SF10">
    <property type="entry name" value="SLL5057 PROTEIN"/>
    <property type="match status" value="1"/>
</dbReference>
<evidence type="ECO:0000313" key="5">
    <source>
        <dbReference type="EMBL" id="MBC8176896.1"/>
    </source>
</evidence>
<keyword evidence="3" id="KW-1133">Transmembrane helix</keyword>
<dbReference type="Pfam" id="PF02397">
    <property type="entry name" value="Bac_transf"/>
    <property type="match status" value="1"/>
</dbReference>
<accession>A0A8J6MZG6</accession>
<sequence>MFFRIKKKRAPLCGLYSESEFKALIDHERRRSDRTNESFSVAVFDVGDIKTDMDKVCRIPDELVDTARSTDEVGWFDKKRIGLLLPDTNAKGAKHVAKYFSSTVHPSFGSLVPTIYTYPSYYLESDDNSSRDNEISNFSPVADLSRDGGTPLQKETHDDGVTLSHKPGIPSNGKMSGSPPLGLEPYLGVAIPDWKRIFDIICSSIGLMVLSPLFLLIAIMIKIVSPGPVFFIQERVGYLGRHFGLKKFRTMKAETDTAVHEDHVRELIKSGGSMRKLDDDPRIIPFGKILRKSGADELPQLINVLCGQMTLVGPRPCLPSEFEEYLRWHKRRFYTAPGITGLWQVSGKNRLTFKKMIRLDITYEQERSLIFDLKILLKTLPVVANIAT</sequence>
<comment type="similarity">
    <text evidence="1">Belongs to the bacterial sugar transferase family.</text>
</comment>
<dbReference type="Proteomes" id="UP000650524">
    <property type="component" value="Unassembled WGS sequence"/>
</dbReference>
<feature type="domain" description="Bacterial sugar transferase" evidence="4">
    <location>
        <begin position="195"/>
        <end position="384"/>
    </location>
</feature>
<feature type="transmembrane region" description="Helical" evidence="3">
    <location>
        <begin position="197"/>
        <end position="221"/>
    </location>
</feature>
<keyword evidence="5" id="KW-0808">Transferase</keyword>
<reference evidence="5 6" key="1">
    <citation type="submission" date="2020-08" db="EMBL/GenBank/DDBJ databases">
        <title>Bridging the membrane lipid divide: bacteria of the FCB group superphylum have the potential to synthesize archaeal ether lipids.</title>
        <authorList>
            <person name="Villanueva L."/>
            <person name="Von Meijenfeldt F.A.B."/>
            <person name="Westbye A.B."/>
            <person name="Yadav S."/>
            <person name="Hopmans E.C."/>
            <person name="Dutilh B.E."/>
            <person name="Sinninghe Damste J.S."/>
        </authorList>
    </citation>
    <scope>NUCLEOTIDE SEQUENCE [LARGE SCALE GENOMIC DNA]</scope>
    <source>
        <strain evidence="5">NIOZ-UU27</strain>
    </source>
</reference>
<name>A0A8J6MZG6_9DELT</name>
<organism evidence="5 6">
    <name type="scientific">Candidatus Desulfacyla euxinica</name>
    <dbReference type="NCBI Taxonomy" id="2841693"/>
    <lineage>
        <taxon>Bacteria</taxon>
        <taxon>Deltaproteobacteria</taxon>
        <taxon>Candidatus Desulfacyla</taxon>
    </lineage>
</organism>
<dbReference type="AlphaFoldDB" id="A0A8J6MZG6"/>
<evidence type="ECO:0000256" key="3">
    <source>
        <dbReference type="SAM" id="Phobius"/>
    </source>
</evidence>
<evidence type="ECO:0000259" key="4">
    <source>
        <dbReference type="Pfam" id="PF02397"/>
    </source>
</evidence>
<evidence type="ECO:0000256" key="2">
    <source>
        <dbReference type="SAM" id="MobiDB-lite"/>
    </source>
</evidence>
<dbReference type="GO" id="GO:0016780">
    <property type="term" value="F:phosphotransferase activity, for other substituted phosphate groups"/>
    <property type="evidence" value="ECO:0007669"/>
    <property type="project" value="TreeGrafter"/>
</dbReference>
<proteinExistence type="inferred from homology"/>
<dbReference type="EMBL" id="JACNJD010000172">
    <property type="protein sequence ID" value="MBC8176896.1"/>
    <property type="molecule type" value="Genomic_DNA"/>
</dbReference>
<protein>
    <submittedName>
        <fullName evidence="5">Sugar transferase</fullName>
    </submittedName>
</protein>
<keyword evidence="3" id="KW-0472">Membrane</keyword>
<dbReference type="InterPro" id="IPR003362">
    <property type="entry name" value="Bact_transf"/>
</dbReference>
<evidence type="ECO:0000313" key="6">
    <source>
        <dbReference type="Proteomes" id="UP000650524"/>
    </source>
</evidence>
<gene>
    <name evidence="5" type="ORF">H8E19_05780</name>
</gene>
<feature type="region of interest" description="Disordered" evidence="2">
    <location>
        <begin position="132"/>
        <end position="175"/>
    </location>
</feature>
<keyword evidence="3" id="KW-0812">Transmembrane</keyword>